<organism evidence="7 8">
    <name type="scientific">Actinomadura rubrobrunea</name>
    <dbReference type="NCBI Taxonomy" id="115335"/>
    <lineage>
        <taxon>Bacteria</taxon>
        <taxon>Bacillati</taxon>
        <taxon>Actinomycetota</taxon>
        <taxon>Actinomycetes</taxon>
        <taxon>Streptosporangiales</taxon>
        <taxon>Thermomonosporaceae</taxon>
        <taxon>Actinomadura</taxon>
    </lineage>
</organism>
<evidence type="ECO:0000256" key="2">
    <source>
        <dbReference type="ARBA" id="ARBA00023082"/>
    </source>
</evidence>
<evidence type="ECO:0000259" key="5">
    <source>
        <dbReference type="Pfam" id="PF04542"/>
    </source>
</evidence>
<dbReference type="GO" id="GO:0016987">
    <property type="term" value="F:sigma factor activity"/>
    <property type="evidence" value="ECO:0007669"/>
    <property type="project" value="UniProtKB-KW"/>
</dbReference>
<dbReference type="AlphaFoldDB" id="A0A9W6Q2G7"/>
<dbReference type="EMBL" id="BSRZ01000026">
    <property type="protein sequence ID" value="GLW67541.1"/>
    <property type="molecule type" value="Genomic_DNA"/>
</dbReference>
<evidence type="ECO:0000256" key="3">
    <source>
        <dbReference type="ARBA" id="ARBA00023125"/>
    </source>
</evidence>
<reference evidence="7" key="1">
    <citation type="submission" date="2023-02" db="EMBL/GenBank/DDBJ databases">
        <title>Actinomadura rubrobrunea NBRC 14622.</title>
        <authorList>
            <person name="Ichikawa N."/>
            <person name="Sato H."/>
            <person name="Tonouchi N."/>
        </authorList>
    </citation>
    <scope>NUCLEOTIDE SEQUENCE</scope>
    <source>
        <strain evidence="7">NBRC 14622</strain>
    </source>
</reference>
<dbReference type="SUPFAM" id="SSF88659">
    <property type="entry name" value="Sigma3 and sigma4 domains of RNA polymerase sigma factors"/>
    <property type="match status" value="1"/>
</dbReference>
<dbReference type="InterPro" id="IPR032710">
    <property type="entry name" value="NTF2-like_dom_sf"/>
</dbReference>
<dbReference type="Gene3D" id="1.10.10.10">
    <property type="entry name" value="Winged helix-like DNA-binding domain superfamily/Winged helix DNA-binding domain"/>
    <property type="match status" value="1"/>
</dbReference>
<comment type="caution">
    <text evidence="7">The sequence shown here is derived from an EMBL/GenBank/DDBJ whole genome shotgun (WGS) entry which is preliminary data.</text>
</comment>
<evidence type="ECO:0000313" key="8">
    <source>
        <dbReference type="Proteomes" id="UP001165124"/>
    </source>
</evidence>
<evidence type="ECO:0000313" key="7">
    <source>
        <dbReference type="EMBL" id="GLW67541.1"/>
    </source>
</evidence>
<dbReference type="Pfam" id="PF04542">
    <property type="entry name" value="Sigma70_r2"/>
    <property type="match status" value="1"/>
</dbReference>
<dbReference type="GO" id="GO:0006352">
    <property type="term" value="P:DNA-templated transcription initiation"/>
    <property type="evidence" value="ECO:0007669"/>
    <property type="project" value="InterPro"/>
</dbReference>
<keyword evidence="3" id="KW-0238">DNA-binding</keyword>
<feature type="domain" description="RNA polymerase sigma-70 region 4" evidence="6">
    <location>
        <begin position="116"/>
        <end position="164"/>
    </location>
</feature>
<evidence type="ECO:0000259" key="6">
    <source>
        <dbReference type="Pfam" id="PF04545"/>
    </source>
</evidence>
<dbReference type="RefSeq" id="WP_067917538.1">
    <property type="nucleotide sequence ID" value="NZ_BSRZ01000026.1"/>
</dbReference>
<dbReference type="Pfam" id="PF04545">
    <property type="entry name" value="Sigma70_r4"/>
    <property type="match status" value="1"/>
</dbReference>
<sequence length="281" mass="29864">MPLEPPSERSPDDAAAVAFDQHRDLLLSVAHSMLGHPGEAEDLVREVGSRWLDDSEPGAHRSKAALIRLVTSAAIARLRTAQVSGESHIGPWIPEPLLGEPLLSLAESVSAAMAVVLDALQPNERTVFVLRHGFGLTDDAIAKVTGLREQDVRRIAADATARVRCEVPAVGGGTLRRLKDSLSARDRRALLDKLTDDVVLTRARAGGSGPPLRIEGRENVADALLECFAAASPDTWSEVLDAEGIVVLLCAGEPTVAAAILQLSDAKIKEIDILESAPEAQ</sequence>
<keyword evidence="8" id="KW-1185">Reference proteome</keyword>
<keyword evidence="2" id="KW-0731">Sigma factor</keyword>
<dbReference type="InterPro" id="IPR052704">
    <property type="entry name" value="ECF_Sigma-70_Domain"/>
</dbReference>
<dbReference type="InterPro" id="IPR013325">
    <property type="entry name" value="RNA_pol_sigma_r2"/>
</dbReference>
<dbReference type="GO" id="GO:0003677">
    <property type="term" value="F:DNA binding"/>
    <property type="evidence" value="ECO:0007669"/>
    <property type="project" value="UniProtKB-KW"/>
</dbReference>
<feature type="domain" description="RNA polymerase sigma-70 region 2" evidence="5">
    <location>
        <begin position="19"/>
        <end position="82"/>
    </location>
</feature>
<name>A0A9W6Q2G7_9ACTN</name>
<proteinExistence type="predicted"/>
<dbReference type="SUPFAM" id="SSF54427">
    <property type="entry name" value="NTF2-like"/>
    <property type="match status" value="1"/>
</dbReference>
<accession>A0A9W6Q2G7</accession>
<evidence type="ECO:0000256" key="4">
    <source>
        <dbReference type="ARBA" id="ARBA00023163"/>
    </source>
</evidence>
<keyword evidence="4" id="KW-0804">Transcription</keyword>
<dbReference type="InterPro" id="IPR013324">
    <property type="entry name" value="RNA_pol_sigma_r3/r4-like"/>
</dbReference>
<dbReference type="Proteomes" id="UP001165124">
    <property type="component" value="Unassembled WGS sequence"/>
</dbReference>
<gene>
    <name evidence="7" type="ORF">Arub01_57840</name>
</gene>
<evidence type="ECO:0008006" key="9">
    <source>
        <dbReference type="Google" id="ProtNLM"/>
    </source>
</evidence>
<dbReference type="InterPro" id="IPR036388">
    <property type="entry name" value="WH-like_DNA-bd_sf"/>
</dbReference>
<dbReference type="SUPFAM" id="SSF88946">
    <property type="entry name" value="Sigma2 domain of RNA polymerase sigma factors"/>
    <property type="match status" value="1"/>
</dbReference>
<dbReference type="InterPro" id="IPR007630">
    <property type="entry name" value="RNA_pol_sigma70_r4"/>
</dbReference>
<dbReference type="InterPro" id="IPR007627">
    <property type="entry name" value="RNA_pol_sigma70_r2"/>
</dbReference>
<dbReference type="PANTHER" id="PTHR30173:SF36">
    <property type="entry name" value="ECF RNA POLYMERASE SIGMA FACTOR SIGJ"/>
    <property type="match status" value="1"/>
</dbReference>
<keyword evidence="1" id="KW-0805">Transcription regulation</keyword>
<evidence type="ECO:0000256" key="1">
    <source>
        <dbReference type="ARBA" id="ARBA00023015"/>
    </source>
</evidence>
<dbReference type="PANTHER" id="PTHR30173">
    <property type="entry name" value="SIGMA 19 FACTOR"/>
    <property type="match status" value="1"/>
</dbReference>
<protein>
    <recommendedName>
        <fullName evidence="9">Sigma-70 family RNA polymerase sigma factor</fullName>
    </recommendedName>
</protein>